<comment type="caution">
    <text evidence="2">The sequence shown here is derived from an EMBL/GenBank/DDBJ whole genome shotgun (WGS) entry which is preliminary data.</text>
</comment>
<keyword evidence="3" id="KW-1185">Reference proteome</keyword>
<name>A0A8S1H1R7_9PELO</name>
<evidence type="ECO:0000313" key="3">
    <source>
        <dbReference type="Proteomes" id="UP000835052"/>
    </source>
</evidence>
<organism evidence="2 3">
    <name type="scientific">Caenorhabditis auriculariae</name>
    <dbReference type="NCBI Taxonomy" id="2777116"/>
    <lineage>
        <taxon>Eukaryota</taxon>
        <taxon>Metazoa</taxon>
        <taxon>Ecdysozoa</taxon>
        <taxon>Nematoda</taxon>
        <taxon>Chromadorea</taxon>
        <taxon>Rhabditida</taxon>
        <taxon>Rhabditina</taxon>
        <taxon>Rhabditomorpha</taxon>
        <taxon>Rhabditoidea</taxon>
        <taxon>Rhabditidae</taxon>
        <taxon>Peloderinae</taxon>
        <taxon>Caenorhabditis</taxon>
    </lineage>
</organism>
<reference evidence="2" key="1">
    <citation type="submission" date="2020-10" db="EMBL/GenBank/DDBJ databases">
        <authorList>
            <person name="Kikuchi T."/>
        </authorList>
    </citation>
    <scope>NUCLEOTIDE SEQUENCE</scope>
    <source>
        <strain evidence="2">NKZ352</strain>
    </source>
</reference>
<dbReference type="EMBL" id="CAJGYM010000010">
    <property type="protein sequence ID" value="CAD6189213.1"/>
    <property type="molecule type" value="Genomic_DNA"/>
</dbReference>
<dbReference type="Proteomes" id="UP000835052">
    <property type="component" value="Unassembled WGS sequence"/>
</dbReference>
<feature type="region of interest" description="Disordered" evidence="1">
    <location>
        <begin position="39"/>
        <end position="65"/>
    </location>
</feature>
<gene>
    <name evidence="2" type="ORF">CAUJ_LOCUS5132</name>
</gene>
<accession>A0A8S1H1R7</accession>
<dbReference type="AlphaFoldDB" id="A0A8S1H1R7"/>
<protein>
    <submittedName>
        <fullName evidence="2">Uncharacterized protein</fullName>
    </submittedName>
</protein>
<evidence type="ECO:0000256" key="1">
    <source>
        <dbReference type="SAM" id="MobiDB-lite"/>
    </source>
</evidence>
<evidence type="ECO:0000313" key="2">
    <source>
        <dbReference type="EMBL" id="CAD6189213.1"/>
    </source>
</evidence>
<proteinExistence type="predicted"/>
<sequence length="76" mass="8161">MADTYTWFESCESKLADPETSVAGRDYLDASWGGAVTKCSEHEASGGPRRRQRAEIPLVQPPQTAPTSLASIFGAC</sequence>